<dbReference type="AlphaFoldDB" id="A0A1Z4MXU9"/>
<keyword evidence="2" id="KW-1185">Reference proteome</keyword>
<dbReference type="EMBL" id="AP018248">
    <property type="protein sequence ID" value="BAY98269.1"/>
    <property type="molecule type" value="Genomic_DNA"/>
</dbReference>
<organism evidence="1 2">
    <name type="scientific">Tolypothrix tenuis PCC 7101</name>
    <dbReference type="NCBI Taxonomy" id="231146"/>
    <lineage>
        <taxon>Bacteria</taxon>
        <taxon>Bacillati</taxon>
        <taxon>Cyanobacteriota</taxon>
        <taxon>Cyanophyceae</taxon>
        <taxon>Nostocales</taxon>
        <taxon>Tolypothrichaceae</taxon>
        <taxon>Tolypothrix</taxon>
    </lineage>
</organism>
<protein>
    <submittedName>
        <fullName evidence="1">Thymidylate kinase</fullName>
        <ecNumber evidence="1">2.7.4.9</ecNumber>
    </submittedName>
</protein>
<dbReference type="Gene3D" id="3.40.50.300">
    <property type="entry name" value="P-loop containing nucleotide triphosphate hydrolases"/>
    <property type="match status" value="2"/>
</dbReference>
<dbReference type="GO" id="GO:0004798">
    <property type="term" value="F:dTMP kinase activity"/>
    <property type="evidence" value="ECO:0007669"/>
    <property type="project" value="UniProtKB-EC"/>
</dbReference>
<evidence type="ECO:0000313" key="2">
    <source>
        <dbReference type="Proteomes" id="UP000218785"/>
    </source>
</evidence>
<dbReference type="Proteomes" id="UP000218785">
    <property type="component" value="Chromosome"/>
</dbReference>
<sequence>MGQSLTHTNLMNTNSKQSLILEFVGLPGAGKTTVCREVASRLNNQGVSLVGGDEILQQWKQQSTWQRMIKLIPQTLNQWQILLYSLFLAFQVKPTNRQSFSKAAKIFANVKRLDAIARSHSVSERSAAPRAIARHQDSQIILLDQGLLQETWSVGITGTTPSAESIKQELALLFHQRPMAIVYFQIDIDTALKRIQNRPTAESRFDRMHPEAAQQLLSKYVAYLQDIVNCAQTFNIPILEVDSSLPIDEKAQRILSWMNNDFMAHPESVCVNNLR</sequence>
<name>A0A1Z4MXU9_9CYAN</name>
<reference evidence="1 2" key="1">
    <citation type="submission" date="2017-06" db="EMBL/GenBank/DDBJ databases">
        <title>Genome sequencing of cyanobaciteial culture collection at National Institute for Environmental Studies (NIES).</title>
        <authorList>
            <person name="Hirose Y."/>
            <person name="Shimura Y."/>
            <person name="Fujisawa T."/>
            <person name="Nakamura Y."/>
            <person name="Kawachi M."/>
        </authorList>
    </citation>
    <scope>NUCLEOTIDE SEQUENCE [LARGE SCALE GENOMIC DNA]</scope>
    <source>
        <strain evidence="1 2">NIES-37</strain>
    </source>
</reference>
<dbReference type="Pfam" id="PF13671">
    <property type="entry name" value="AAA_33"/>
    <property type="match status" value="1"/>
</dbReference>
<evidence type="ECO:0000313" key="1">
    <source>
        <dbReference type="EMBL" id="BAY98269.1"/>
    </source>
</evidence>
<dbReference type="InterPro" id="IPR027417">
    <property type="entry name" value="P-loop_NTPase"/>
</dbReference>
<keyword evidence="1" id="KW-0808">Transferase</keyword>
<dbReference type="RefSeq" id="WP_096575552.1">
    <property type="nucleotide sequence ID" value="NZ_CAWNJS010000001.1"/>
</dbReference>
<dbReference type="SUPFAM" id="SSF52540">
    <property type="entry name" value="P-loop containing nucleoside triphosphate hydrolases"/>
    <property type="match status" value="1"/>
</dbReference>
<gene>
    <name evidence="1" type="primary">tmk_2</name>
    <name evidence="1" type="ORF">NIES37_22170</name>
</gene>
<dbReference type="KEGG" id="ttq:NIES37_22170"/>
<dbReference type="EC" id="2.7.4.9" evidence="1"/>
<accession>A0A1Z4MXU9</accession>
<proteinExistence type="predicted"/>
<keyword evidence="1" id="KW-0418">Kinase</keyword>